<dbReference type="eggNOG" id="COG1887">
    <property type="taxonomic scope" value="Bacteria"/>
</dbReference>
<dbReference type="STRING" id="13035.Dacsa_0262"/>
<keyword evidence="2" id="KW-1185">Reference proteome</keyword>
<dbReference type="RefSeq" id="WP_015228082.1">
    <property type="nucleotide sequence ID" value="NC_019780.1"/>
</dbReference>
<dbReference type="Proteomes" id="UP000010482">
    <property type="component" value="Chromosome"/>
</dbReference>
<reference evidence="1" key="1">
    <citation type="submission" date="2012-04" db="EMBL/GenBank/DDBJ databases">
        <title>Finished genome of Dactylococcopsis salina PCC 8305.</title>
        <authorList>
            <consortium name="US DOE Joint Genome Institute"/>
            <person name="Gugger M."/>
            <person name="Coursin T."/>
            <person name="Rippka R."/>
            <person name="Tandeau De Marsac N."/>
            <person name="Huntemann M."/>
            <person name="Wei C.-L."/>
            <person name="Han J."/>
            <person name="Detter J.C."/>
            <person name="Han C."/>
            <person name="Tapia R."/>
            <person name="Daligault H."/>
            <person name="Chen A."/>
            <person name="Krypides N."/>
            <person name="Mavromatis K."/>
            <person name="Markowitz V."/>
            <person name="Szeto E."/>
            <person name="Ivanova N."/>
            <person name="Ovchinnikova G."/>
            <person name="Pagani I."/>
            <person name="Pati A."/>
            <person name="Goodwin L."/>
            <person name="Peters L."/>
            <person name="Pitluck S."/>
            <person name="Woyke T."/>
            <person name="Kerfeld C."/>
        </authorList>
    </citation>
    <scope>NUCLEOTIDE SEQUENCE [LARGE SCALE GENOMIC DNA]</scope>
    <source>
        <strain evidence="1">PCC 8305</strain>
    </source>
</reference>
<dbReference type="HOGENOM" id="CLU_543730_0_0_3"/>
<evidence type="ECO:0000313" key="1">
    <source>
        <dbReference type="EMBL" id="AFZ49069.1"/>
    </source>
</evidence>
<dbReference type="AlphaFoldDB" id="K9YQA1"/>
<accession>K9YQA1</accession>
<evidence type="ECO:0000313" key="2">
    <source>
        <dbReference type="Proteomes" id="UP000010482"/>
    </source>
</evidence>
<dbReference type="OrthoDB" id="574736at2"/>
<dbReference type="EMBL" id="CP003944">
    <property type="protein sequence ID" value="AFZ49069.1"/>
    <property type="molecule type" value="Genomic_DNA"/>
</dbReference>
<gene>
    <name evidence="1" type="ORF">Dacsa_0262</name>
</gene>
<organism evidence="1 2">
    <name type="scientific">Dactylococcopsis salina (strain PCC 8305)</name>
    <name type="common">Myxobactron salinum</name>
    <dbReference type="NCBI Taxonomy" id="13035"/>
    <lineage>
        <taxon>Bacteria</taxon>
        <taxon>Bacillati</taxon>
        <taxon>Cyanobacteriota</taxon>
        <taxon>Cyanophyceae</taxon>
        <taxon>Nodosilineales</taxon>
        <taxon>Cymatolegaceae</taxon>
        <taxon>Dactylococcopsis</taxon>
    </lineage>
</organism>
<proteinExistence type="predicted"/>
<sequence>MDYQRAIEIITTLEKEFDVNSLKCEGIKVWPLIRQAIWKQVCQPHNNFMSSNQRLARVKNHLRPLKQRVFNFSPPFSEYQQNSQLRNASPVDVVFFSRAEDHTDLINGKLINRHLDPIIQLIETIPNVDYLKLELFTNKLTSEKNPRFCQTKVLKQFLNFLKPLQSNSIQNFKGFKQMALKASGIELKEEYFLNQIYLIRQYELFYFNILSKINPSQLFLVCYYYLQAMALISACKKLNIKTIEVQHGKQGKYHGMYTHWTQIPEDGYEFLPDYFWSWGQESKENIEKWHPKFCNRHQPIVGGNCWLANWINGEGYKLGSDVDNFISSLNNKYRKVILVTLQRFKKLTEIIPEFLAQAMLESSDNWIWLVRLHPLQRNRLEEIKNYLNQFGINNFEIEKSTSVPLYALLKHSHNHITCWSSVCYEALLFQVPTIIIHSTGLQIYQQYINEGKFSYSETTSEVLIKLNEKLDPSSLKEETPYIETDLDLAKNTLNKLITDNI</sequence>
<dbReference type="KEGG" id="dsl:Dacsa_0262"/>
<dbReference type="SUPFAM" id="SSF53756">
    <property type="entry name" value="UDP-Glycosyltransferase/glycogen phosphorylase"/>
    <property type="match status" value="1"/>
</dbReference>
<protein>
    <submittedName>
        <fullName evidence="1">UDP-N-acetylglucosamine 2-epimerase</fullName>
    </submittedName>
</protein>
<dbReference type="InterPro" id="IPR043148">
    <property type="entry name" value="TagF_C"/>
</dbReference>
<dbReference type="Gene3D" id="3.40.50.12580">
    <property type="match status" value="1"/>
</dbReference>
<name>K9YQA1_DACS8</name>